<protein>
    <submittedName>
        <fullName evidence="1">Uncharacterized protein</fullName>
    </submittedName>
</protein>
<sequence>MDTEYRIQMMEKMQKKISRSTDNALRTSLLGENMNDSRSLKVVNQGNATYN</sequence>
<comment type="caution">
    <text evidence="1">The sequence shown here is derived from an EMBL/GenBank/DDBJ whole genome shotgun (WGS) entry which is preliminary data.</text>
</comment>
<gene>
    <name evidence="1" type="ORF">MGAL_10B003749</name>
</gene>
<dbReference type="Proteomes" id="UP000596742">
    <property type="component" value="Unassembled WGS sequence"/>
</dbReference>
<evidence type="ECO:0000313" key="1">
    <source>
        <dbReference type="EMBL" id="VDI00596.1"/>
    </source>
</evidence>
<dbReference type="AlphaFoldDB" id="A0A8B6C5U4"/>
<keyword evidence="2" id="KW-1185">Reference proteome</keyword>
<accession>A0A8B6C5U4</accession>
<dbReference type="EMBL" id="UYJE01001248">
    <property type="protein sequence ID" value="VDI00596.1"/>
    <property type="molecule type" value="Genomic_DNA"/>
</dbReference>
<organism evidence="1 2">
    <name type="scientific">Mytilus galloprovincialis</name>
    <name type="common">Mediterranean mussel</name>
    <dbReference type="NCBI Taxonomy" id="29158"/>
    <lineage>
        <taxon>Eukaryota</taxon>
        <taxon>Metazoa</taxon>
        <taxon>Spiralia</taxon>
        <taxon>Lophotrochozoa</taxon>
        <taxon>Mollusca</taxon>
        <taxon>Bivalvia</taxon>
        <taxon>Autobranchia</taxon>
        <taxon>Pteriomorphia</taxon>
        <taxon>Mytilida</taxon>
        <taxon>Mytiloidea</taxon>
        <taxon>Mytilidae</taxon>
        <taxon>Mytilinae</taxon>
        <taxon>Mytilus</taxon>
    </lineage>
</organism>
<proteinExistence type="predicted"/>
<reference evidence="1" key="1">
    <citation type="submission" date="2018-11" db="EMBL/GenBank/DDBJ databases">
        <authorList>
            <person name="Alioto T."/>
            <person name="Alioto T."/>
        </authorList>
    </citation>
    <scope>NUCLEOTIDE SEQUENCE</scope>
</reference>
<name>A0A8B6C5U4_MYTGA</name>
<evidence type="ECO:0000313" key="2">
    <source>
        <dbReference type="Proteomes" id="UP000596742"/>
    </source>
</evidence>